<organism evidence="2 4">
    <name type="scientific">Didymodactylos carnosus</name>
    <dbReference type="NCBI Taxonomy" id="1234261"/>
    <lineage>
        <taxon>Eukaryota</taxon>
        <taxon>Metazoa</taxon>
        <taxon>Spiralia</taxon>
        <taxon>Gnathifera</taxon>
        <taxon>Rotifera</taxon>
        <taxon>Eurotatoria</taxon>
        <taxon>Bdelloidea</taxon>
        <taxon>Philodinida</taxon>
        <taxon>Philodinidae</taxon>
        <taxon>Didymodactylos</taxon>
    </lineage>
</organism>
<dbReference type="AlphaFoldDB" id="A0A813TS64"/>
<keyword evidence="4" id="KW-1185">Reference proteome</keyword>
<dbReference type="EMBL" id="CAJOBC010000585">
    <property type="protein sequence ID" value="CAF3603978.1"/>
    <property type="molecule type" value="Genomic_DNA"/>
</dbReference>
<feature type="domain" description="F-box" evidence="1">
    <location>
        <begin position="34"/>
        <end position="81"/>
    </location>
</feature>
<protein>
    <recommendedName>
        <fullName evidence="1">F-box domain-containing protein</fullName>
    </recommendedName>
</protein>
<evidence type="ECO:0000313" key="4">
    <source>
        <dbReference type="Proteomes" id="UP000663829"/>
    </source>
</evidence>
<evidence type="ECO:0000259" key="1">
    <source>
        <dbReference type="PROSITE" id="PS50181"/>
    </source>
</evidence>
<evidence type="ECO:0000313" key="2">
    <source>
        <dbReference type="EMBL" id="CAF0817739.1"/>
    </source>
</evidence>
<dbReference type="EMBL" id="CAJNOQ010000585">
    <property type="protein sequence ID" value="CAF0817739.1"/>
    <property type="molecule type" value="Genomic_DNA"/>
</dbReference>
<gene>
    <name evidence="2" type="ORF">GPM918_LOCUS4380</name>
    <name evidence="3" type="ORF">SRO942_LOCUS4381</name>
</gene>
<name>A0A813TS64_9BILA</name>
<reference evidence="2" key="1">
    <citation type="submission" date="2021-02" db="EMBL/GenBank/DDBJ databases">
        <authorList>
            <person name="Nowell W R."/>
        </authorList>
    </citation>
    <scope>NUCLEOTIDE SEQUENCE</scope>
</reference>
<sequence>MSKRSLAQQTQDNDNEIPAKQSRIAAVVLVASHITSYECLPNELNLEIFEYLSLFNILHSFTNLNQRYSSLVYSYQQHIDLTSPISCEQFNNFLQKILPAIDAYQIQTVKLSNRYTYKQIQLFTSLFKIRQFQELKTIHLIEPTLNDLQEILPNVGISVRNLILEIHQQQQFDFVYDNLPLTIAKLIIETNQQYFSLKCLPAFVMPKLTCLTSLQLYLCDGNDFFLLLKQIPNICYLNLSIMYLYETFHSKHDLNTLDVYLPYLEEFYLEIQGGCNTITFSKLYELLDREYCCPKLEKFHFHCQYITYIEEYLFRQFFEILKPQTFYVQWEKRYKEDLQPGDNELSLFNDPFWHEKNFHLNYYYTNVGNLECIRLYTLSTKKFNIISSSQCHRNIPTLSYNTTCNELILFNELGNNIHNYSVLPYRYNSLLLQSSSPTFVDKTMLSYSSVKYLKWNDNAHIEESCNYFLHIIERCLSLTKLTIRYRNLRQLLTFQLRNITDLILLDVDRIPVQDLEYLSTLFPNLLHLTLRTTSLKSVIEKFSKLISLSISGFRDIQKSNLKKWLKDEQGKTCFVVQNYKTNNHKVDICRCQTQNIPNNAVIYPKRQDIYNFTLTIGHALSMGIWNDERKTYDPVLYDPNTKKYRARKYSLTDRFDAFLEVTNQSDFNTIITAAGLHRNMLLINKRFPGTPIVVPLNAKVEVVVTNEMIIDVLSLH</sequence>
<accession>A0A813TS64</accession>
<proteinExistence type="predicted"/>
<comment type="caution">
    <text evidence="2">The sequence shown here is derived from an EMBL/GenBank/DDBJ whole genome shotgun (WGS) entry which is preliminary data.</text>
</comment>
<dbReference type="InterPro" id="IPR001810">
    <property type="entry name" value="F-box_dom"/>
</dbReference>
<dbReference type="SUPFAM" id="SSF52047">
    <property type="entry name" value="RNI-like"/>
    <property type="match status" value="1"/>
</dbReference>
<dbReference type="Proteomes" id="UP000663829">
    <property type="component" value="Unassembled WGS sequence"/>
</dbReference>
<dbReference type="PROSITE" id="PS50181">
    <property type="entry name" value="FBOX"/>
    <property type="match status" value="1"/>
</dbReference>
<evidence type="ECO:0000313" key="3">
    <source>
        <dbReference type="EMBL" id="CAF3603978.1"/>
    </source>
</evidence>
<dbReference type="Proteomes" id="UP000681722">
    <property type="component" value="Unassembled WGS sequence"/>
</dbReference>